<dbReference type="InterPro" id="IPR007956">
    <property type="entry name" value="Malonyl_CoA_deC_C"/>
</dbReference>
<dbReference type="RefSeq" id="WP_290314924.1">
    <property type="nucleotide sequence ID" value="NZ_JAUFPN010000020.1"/>
</dbReference>
<dbReference type="Pfam" id="PF17408">
    <property type="entry name" value="MCD_N"/>
    <property type="match status" value="1"/>
</dbReference>
<reference evidence="5" key="1">
    <citation type="journal article" date="2019" name="Int. J. Syst. Evol. Microbiol.">
        <title>The Global Catalogue of Microorganisms (GCM) 10K type strain sequencing project: providing services to taxonomists for standard genome sequencing and annotation.</title>
        <authorList>
            <consortium name="The Broad Institute Genomics Platform"/>
            <consortium name="The Broad Institute Genome Sequencing Center for Infectious Disease"/>
            <person name="Wu L."/>
            <person name="Ma J."/>
        </authorList>
    </citation>
    <scope>NUCLEOTIDE SEQUENCE [LARGE SCALE GENOMIC DNA]</scope>
    <source>
        <strain evidence="5">CECT 7131</strain>
    </source>
</reference>
<comment type="caution">
    <text evidence="4">The sequence shown here is derived from an EMBL/GenBank/DDBJ whole genome shotgun (WGS) entry which is preliminary data.</text>
</comment>
<dbReference type="EMBL" id="JAUFPN010000020">
    <property type="protein sequence ID" value="MDN3563186.1"/>
    <property type="molecule type" value="Genomic_DNA"/>
</dbReference>
<dbReference type="InterPro" id="IPR038351">
    <property type="entry name" value="MCD_N_sf"/>
</dbReference>
<dbReference type="Proteomes" id="UP001529369">
    <property type="component" value="Unassembled WGS sequence"/>
</dbReference>
<evidence type="ECO:0000256" key="1">
    <source>
        <dbReference type="SAM" id="MobiDB-lite"/>
    </source>
</evidence>
<feature type="region of interest" description="Disordered" evidence="1">
    <location>
        <begin position="461"/>
        <end position="492"/>
    </location>
</feature>
<dbReference type="Gene3D" id="1.20.140.90">
    <property type="entry name" value="Malonyl-CoA decarboxylase, oligemerization domain"/>
    <property type="match status" value="1"/>
</dbReference>
<sequence>MAGTVSTAAASRGWLERVWSTVADRGRPYADVPAAGLPPLDRATRLAEALLSERGEASGAAVARELHDSIAALSAEDRLAFLTMLSEGFGPDAGKLRTAAEAWLAKPGPETVARLAEAAEPPRQELIRRMNMAPGGTACLVKIREELATLGRQHPALRVLDADLKHLFASWFNRGFLELRRIDWQTPAAVLEKLIAYEAVHEIAGWEDLRRRLAADRRCFAFFHPALPGEPLIFVEVALVSGLARAIQPLLGRDAPASDPAQADTAIFYSISNCQEGLRGISFGNFLIKQVVEELKAELPQLTQFSTLSPVPGFRRWLERQLATPPEGGVFRPEEAAALGAAAGTEDATAGFRTLVNDGWWHDPALEALLRPLLLRLAAAYLTRPNTGMGGIDPVARFHLGNGARLERVNWLGNTAPRGMRESHGIMVNYLYDRDTIEENHERFVRSGQVARSAAVDALLAPPAAPKPSSGRLTSRLPRLLGGEDKPAPRPA</sequence>
<feature type="compositionally biased region" description="Basic and acidic residues" evidence="1">
    <location>
        <begin position="482"/>
        <end position="492"/>
    </location>
</feature>
<organism evidence="4 5">
    <name type="scientific">Paeniroseomonas aquatica</name>
    <dbReference type="NCBI Taxonomy" id="373043"/>
    <lineage>
        <taxon>Bacteria</taxon>
        <taxon>Pseudomonadati</taxon>
        <taxon>Pseudomonadota</taxon>
        <taxon>Alphaproteobacteria</taxon>
        <taxon>Acetobacterales</taxon>
        <taxon>Acetobacteraceae</taxon>
        <taxon>Paeniroseomonas</taxon>
    </lineage>
</organism>
<protein>
    <submittedName>
        <fullName evidence="4">Malonyl-CoA decarboxylase</fullName>
    </submittedName>
</protein>
<evidence type="ECO:0000259" key="3">
    <source>
        <dbReference type="Pfam" id="PF17408"/>
    </source>
</evidence>
<proteinExistence type="predicted"/>
<keyword evidence="5" id="KW-1185">Reference proteome</keyword>
<gene>
    <name evidence="4" type="ORF">QWZ14_02190</name>
</gene>
<feature type="domain" description="Malonyl-CoA decarboxylase N-terminal" evidence="3">
    <location>
        <begin position="89"/>
        <end position="172"/>
    </location>
</feature>
<evidence type="ECO:0000313" key="4">
    <source>
        <dbReference type="EMBL" id="MDN3563186.1"/>
    </source>
</evidence>
<feature type="domain" description="Malonyl-CoA decarboxylase C-terminal" evidence="2">
    <location>
        <begin position="175"/>
        <end position="433"/>
    </location>
</feature>
<evidence type="ECO:0000313" key="5">
    <source>
        <dbReference type="Proteomes" id="UP001529369"/>
    </source>
</evidence>
<dbReference type="InterPro" id="IPR038917">
    <property type="entry name" value="Malonyl_CoA_deC"/>
</dbReference>
<dbReference type="InterPro" id="IPR035372">
    <property type="entry name" value="MCD_N"/>
</dbReference>
<dbReference type="PANTHER" id="PTHR28641:SF1">
    <property type="entry name" value="MALONYL-COA DECARBOXYLASE, MITOCHONDRIAL"/>
    <property type="match status" value="1"/>
</dbReference>
<dbReference type="PANTHER" id="PTHR28641">
    <property type="match status" value="1"/>
</dbReference>
<dbReference type="Pfam" id="PF05292">
    <property type="entry name" value="MCD"/>
    <property type="match status" value="1"/>
</dbReference>
<dbReference type="Gene3D" id="3.40.630.150">
    <property type="entry name" value="Malonyl-CoA decarboxylase, catalytic domain"/>
    <property type="match status" value="1"/>
</dbReference>
<evidence type="ECO:0000259" key="2">
    <source>
        <dbReference type="Pfam" id="PF05292"/>
    </source>
</evidence>
<dbReference type="InterPro" id="IPR042303">
    <property type="entry name" value="Malonyl_CoA_deC_C_sf"/>
</dbReference>
<name>A0ABT8A0F6_9PROT</name>
<accession>A0ABT8A0F6</accession>